<accession>A0ACB8A2D5</accession>
<dbReference type="EMBL" id="MU267934">
    <property type="protein sequence ID" value="KAH7907143.1"/>
    <property type="molecule type" value="Genomic_DNA"/>
</dbReference>
<reference evidence="1" key="1">
    <citation type="journal article" date="2021" name="New Phytol.">
        <title>Evolutionary innovations through gain and loss of genes in the ectomycorrhizal Boletales.</title>
        <authorList>
            <person name="Wu G."/>
            <person name="Miyauchi S."/>
            <person name="Morin E."/>
            <person name="Kuo A."/>
            <person name="Drula E."/>
            <person name="Varga T."/>
            <person name="Kohler A."/>
            <person name="Feng B."/>
            <person name="Cao Y."/>
            <person name="Lipzen A."/>
            <person name="Daum C."/>
            <person name="Hundley H."/>
            <person name="Pangilinan J."/>
            <person name="Johnson J."/>
            <person name="Barry K."/>
            <person name="LaButti K."/>
            <person name="Ng V."/>
            <person name="Ahrendt S."/>
            <person name="Min B."/>
            <person name="Choi I.G."/>
            <person name="Park H."/>
            <person name="Plett J.M."/>
            <person name="Magnuson J."/>
            <person name="Spatafora J.W."/>
            <person name="Nagy L.G."/>
            <person name="Henrissat B."/>
            <person name="Grigoriev I.V."/>
            <person name="Yang Z.L."/>
            <person name="Xu J."/>
            <person name="Martin F.M."/>
        </authorList>
    </citation>
    <scope>NUCLEOTIDE SEQUENCE</scope>
    <source>
        <strain evidence="1">ATCC 28755</strain>
    </source>
</reference>
<dbReference type="Proteomes" id="UP000790377">
    <property type="component" value="Unassembled WGS sequence"/>
</dbReference>
<evidence type="ECO:0000313" key="1">
    <source>
        <dbReference type="EMBL" id="KAH7907143.1"/>
    </source>
</evidence>
<keyword evidence="2" id="KW-1185">Reference proteome</keyword>
<name>A0ACB8A2D5_9AGAM</name>
<evidence type="ECO:0000313" key="2">
    <source>
        <dbReference type="Proteomes" id="UP000790377"/>
    </source>
</evidence>
<sequence>MLSHSSIGAILAGVFAMAYLFGIVTVQTYHYYRKYPGDPLGLKILVRHLLNYRFFRQVASVWSLLLGHSIAVATGVFTISVMKLGQLSDEALATFPFPVGLLSSIMFSTILPPIVQGYFAYRIYVISKNTYYIPALIWLYFLTSCSTELLASYIDLRSSEKLWSSTFSAAPSSFL</sequence>
<comment type="caution">
    <text evidence="1">The sequence shown here is derived from an EMBL/GenBank/DDBJ whole genome shotgun (WGS) entry which is preliminary data.</text>
</comment>
<proteinExistence type="predicted"/>
<gene>
    <name evidence="1" type="ORF">BJ138DRAFT_1160842</name>
</gene>
<organism evidence="1 2">
    <name type="scientific">Hygrophoropsis aurantiaca</name>
    <dbReference type="NCBI Taxonomy" id="72124"/>
    <lineage>
        <taxon>Eukaryota</taxon>
        <taxon>Fungi</taxon>
        <taxon>Dikarya</taxon>
        <taxon>Basidiomycota</taxon>
        <taxon>Agaricomycotina</taxon>
        <taxon>Agaricomycetes</taxon>
        <taxon>Agaricomycetidae</taxon>
        <taxon>Boletales</taxon>
        <taxon>Coniophorineae</taxon>
        <taxon>Hygrophoropsidaceae</taxon>
        <taxon>Hygrophoropsis</taxon>
    </lineage>
</organism>
<protein>
    <submittedName>
        <fullName evidence="1">Uncharacterized protein</fullName>
    </submittedName>
</protein>